<dbReference type="AlphaFoldDB" id="A0AAV4M5L7"/>
<proteinExistence type="predicted"/>
<keyword evidence="2" id="KW-1185">Reference proteome</keyword>
<dbReference type="Proteomes" id="UP001054945">
    <property type="component" value="Unassembled WGS sequence"/>
</dbReference>
<accession>A0AAV4M5L7</accession>
<sequence>MVVFGGNQGLSLNLGPVADPLSILLKLLSLIPRPLLDLHGRIFFGIELGKNAGLVSGAGAKPVVKPIG</sequence>
<name>A0AAV4M5L7_CAEEX</name>
<comment type="caution">
    <text evidence="1">The sequence shown here is derived from an EMBL/GenBank/DDBJ whole genome shotgun (WGS) entry which is preliminary data.</text>
</comment>
<evidence type="ECO:0000313" key="1">
    <source>
        <dbReference type="EMBL" id="GIX67324.1"/>
    </source>
</evidence>
<protein>
    <submittedName>
        <fullName evidence="1">Uncharacterized protein</fullName>
    </submittedName>
</protein>
<gene>
    <name evidence="1" type="primary">AVEN_187336_1</name>
    <name evidence="1" type="ORF">CEXT_255991</name>
</gene>
<organism evidence="1 2">
    <name type="scientific">Caerostris extrusa</name>
    <name type="common">Bark spider</name>
    <name type="synonym">Caerostris bankana</name>
    <dbReference type="NCBI Taxonomy" id="172846"/>
    <lineage>
        <taxon>Eukaryota</taxon>
        <taxon>Metazoa</taxon>
        <taxon>Ecdysozoa</taxon>
        <taxon>Arthropoda</taxon>
        <taxon>Chelicerata</taxon>
        <taxon>Arachnida</taxon>
        <taxon>Araneae</taxon>
        <taxon>Araneomorphae</taxon>
        <taxon>Entelegynae</taxon>
        <taxon>Araneoidea</taxon>
        <taxon>Araneidae</taxon>
        <taxon>Caerostris</taxon>
    </lineage>
</organism>
<evidence type="ECO:0000313" key="2">
    <source>
        <dbReference type="Proteomes" id="UP001054945"/>
    </source>
</evidence>
<dbReference type="EMBL" id="BPLR01001868">
    <property type="protein sequence ID" value="GIX67324.1"/>
    <property type="molecule type" value="Genomic_DNA"/>
</dbReference>
<reference evidence="1 2" key="1">
    <citation type="submission" date="2021-06" db="EMBL/GenBank/DDBJ databases">
        <title>Caerostris extrusa draft genome.</title>
        <authorList>
            <person name="Kono N."/>
            <person name="Arakawa K."/>
        </authorList>
    </citation>
    <scope>NUCLEOTIDE SEQUENCE [LARGE SCALE GENOMIC DNA]</scope>
</reference>